<feature type="compositionally biased region" description="Acidic residues" evidence="1">
    <location>
        <begin position="162"/>
        <end position="176"/>
    </location>
</feature>
<accession>A0A016X0J9</accession>
<keyword evidence="3" id="KW-1185">Reference proteome</keyword>
<evidence type="ECO:0000256" key="1">
    <source>
        <dbReference type="SAM" id="MobiDB-lite"/>
    </source>
</evidence>
<proteinExistence type="predicted"/>
<comment type="caution">
    <text evidence="2">The sequence shown here is derived from an EMBL/GenBank/DDBJ whole genome shotgun (WGS) entry which is preliminary data.</text>
</comment>
<organism evidence="2 3">
    <name type="scientific">Ancylostoma ceylanicum</name>
    <dbReference type="NCBI Taxonomy" id="53326"/>
    <lineage>
        <taxon>Eukaryota</taxon>
        <taxon>Metazoa</taxon>
        <taxon>Ecdysozoa</taxon>
        <taxon>Nematoda</taxon>
        <taxon>Chromadorea</taxon>
        <taxon>Rhabditida</taxon>
        <taxon>Rhabditina</taxon>
        <taxon>Rhabditomorpha</taxon>
        <taxon>Strongyloidea</taxon>
        <taxon>Ancylostomatidae</taxon>
        <taxon>Ancylostomatinae</taxon>
        <taxon>Ancylostoma</taxon>
    </lineage>
</organism>
<protein>
    <submittedName>
        <fullName evidence="2">Uncharacterized protein</fullName>
    </submittedName>
</protein>
<feature type="region of interest" description="Disordered" evidence="1">
    <location>
        <begin position="153"/>
        <end position="176"/>
    </location>
</feature>
<reference evidence="3" key="1">
    <citation type="journal article" date="2015" name="Nat. Genet.">
        <title>The genome and transcriptome of the zoonotic hookworm Ancylostoma ceylanicum identify infection-specific gene families.</title>
        <authorList>
            <person name="Schwarz E.M."/>
            <person name="Hu Y."/>
            <person name="Antoshechkin I."/>
            <person name="Miller M.M."/>
            <person name="Sternberg P.W."/>
            <person name="Aroian R.V."/>
        </authorList>
    </citation>
    <scope>NUCLEOTIDE SEQUENCE</scope>
    <source>
        <strain evidence="3">HY135</strain>
    </source>
</reference>
<dbReference type="EMBL" id="JARK01000030">
    <property type="protein sequence ID" value="EYC45386.1"/>
    <property type="molecule type" value="Genomic_DNA"/>
</dbReference>
<name>A0A016X0J9_9BILA</name>
<dbReference type="Proteomes" id="UP000024635">
    <property type="component" value="Unassembled WGS sequence"/>
</dbReference>
<evidence type="ECO:0000313" key="2">
    <source>
        <dbReference type="EMBL" id="EYC45386.1"/>
    </source>
</evidence>
<sequence>MAEGTAAFEGLKRLVLNRSLQKDLAKASPRGGTSICESKNALDRLYCRKEIFYPLFTYKLYAMLATMHLNTLRLAEMAGERRVQRVIEVRRKYFRRTSRMVFKAPVEHIWRDQISQAVLEARREHHEDPEGAIPDKVQEMMDAEDVYERGGPEDILDTLFSSDDDEESEEEPSEEL</sequence>
<evidence type="ECO:0000313" key="3">
    <source>
        <dbReference type="Proteomes" id="UP000024635"/>
    </source>
</evidence>
<gene>
    <name evidence="2" type="primary">Acey_s0430.g1306</name>
    <name evidence="2" type="ORF">Y032_0430g1306</name>
</gene>
<dbReference type="AlphaFoldDB" id="A0A016X0J9"/>